<dbReference type="Gene3D" id="3.30.559.10">
    <property type="entry name" value="Chloramphenicol acetyltransferase-like domain"/>
    <property type="match status" value="1"/>
</dbReference>
<dbReference type="GO" id="GO:0045252">
    <property type="term" value="C:oxoglutarate dehydrogenase complex"/>
    <property type="evidence" value="ECO:0007669"/>
    <property type="project" value="UniProtKB-UniRule"/>
</dbReference>
<dbReference type="PANTHER" id="PTHR43416:SF5">
    <property type="entry name" value="DIHYDROLIPOYLLYSINE-RESIDUE SUCCINYLTRANSFERASE COMPONENT OF 2-OXOGLUTARATE DEHYDROGENASE COMPLEX, MITOCHONDRIAL"/>
    <property type="match status" value="1"/>
</dbReference>
<dbReference type="NCBIfam" id="NF004309">
    <property type="entry name" value="PRK05704.1"/>
    <property type="match status" value="1"/>
</dbReference>
<dbReference type="InterPro" id="IPR001078">
    <property type="entry name" value="2-oxoacid_DH_actylTfrase"/>
</dbReference>
<dbReference type="Pfam" id="PF02817">
    <property type="entry name" value="E3_binding"/>
    <property type="match status" value="1"/>
</dbReference>
<dbReference type="Proteomes" id="UP000005089">
    <property type="component" value="Unassembled WGS sequence"/>
</dbReference>
<dbReference type="EMBL" id="GG658170">
    <property type="protein sequence ID" value="EEO29426.1"/>
    <property type="molecule type" value="Genomic_DNA"/>
</dbReference>
<sequence>MAVLEVKVPQLSESVTEATLLQWHKQAGEAVTLDENLVDVETDKVVLELPCPANGVLTQILKRDGSIVVAGEVIALVDTEAMASAESKPQEPQTREMELFASAPAAEPVAAVASAPVPVDPPAKLEKEEDLEIAAFDSERDMPDPADYPSGIVMPAAARMMAELGMDETSVVGTGKDGRITKKDVERAWEAQGTDLGEDEKAIEQATRRVAPPAGTPYTPSGSTGQQTVYGATNRTENRVPMSRLRARVAERLIQSQQQTASLTTFNEVNMQPVLDLRRKFGEQFEKEHGVRLGLMSFFVKAAIAALKRFPVVNASIDGNDIVYHGYYDIGIAISSPRGLVVPIMRDADLMTIAEIEKKINELSIKARDGQLTLDDLTGGTFSISNGGVFGSLLSTPIINPPQSAILGIHATTERPVVENGQIVIRPINYLALSYDHRLIDGREAVLALRTMKETLEDPARLLLDL</sequence>
<evidence type="ECO:0000313" key="15">
    <source>
        <dbReference type="EMBL" id="EEO29426.1"/>
    </source>
</evidence>
<dbReference type="InterPro" id="IPR050537">
    <property type="entry name" value="2-oxoacid_dehydrogenase"/>
</dbReference>
<dbReference type="FunFam" id="3.30.559.10:FF:000007">
    <property type="entry name" value="Dihydrolipoamide acetyltransferase component of pyruvate dehydrogenase complex"/>
    <property type="match status" value="1"/>
</dbReference>
<dbReference type="HOGENOM" id="CLU_016733_0_0_4"/>
<feature type="domain" description="Lipoyl-binding" evidence="13">
    <location>
        <begin position="3"/>
        <end position="78"/>
    </location>
</feature>
<dbReference type="AlphaFoldDB" id="C3X8A0"/>
<evidence type="ECO:0000256" key="2">
    <source>
        <dbReference type="ARBA" id="ARBA00005145"/>
    </source>
</evidence>
<dbReference type="Pfam" id="PF00364">
    <property type="entry name" value="Biotin_lipoyl"/>
    <property type="match status" value="1"/>
</dbReference>
<evidence type="ECO:0000313" key="16">
    <source>
        <dbReference type="Proteomes" id="UP000005089"/>
    </source>
</evidence>
<dbReference type="GO" id="GO:0033512">
    <property type="term" value="P:L-lysine catabolic process to acetyl-CoA via saccharopine"/>
    <property type="evidence" value="ECO:0007669"/>
    <property type="project" value="UniProtKB-UniRule"/>
</dbReference>
<dbReference type="InterPro" id="IPR003016">
    <property type="entry name" value="2-oxoA_DH_lipoyl-BS"/>
</dbReference>
<dbReference type="GeneID" id="77135632"/>
<keyword evidence="16" id="KW-1185">Reference proteome</keyword>
<feature type="domain" description="Peripheral subunit-binding (PSBD)" evidence="14">
    <location>
        <begin position="152"/>
        <end position="189"/>
    </location>
</feature>
<dbReference type="InterPro" id="IPR023213">
    <property type="entry name" value="CAT-like_dom_sf"/>
</dbReference>
<evidence type="ECO:0000256" key="4">
    <source>
        <dbReference type="ARBA" id="ARBA00012945"/>
    </source>
</evidence>
<dbReference type="eggNOG" id="COG0508">
    <property type="taxonomic scope" value="Bacteria"/>
</dbReference>
<dbReference type="UniPathway" id="UPA00868">
    <property type="reaction ID" value="UER00840"/>
</dbReference>
<comment type="similarity">
    <text evidence="3 11">Belongs to the 2-oxoacid dehydrogenase family.</text>
</comment>
<evidence type="ECO:0000259" key="14">
    <source>
        <dbReference type="PROSITE" id="PS51826"/>
    </source>
</evidence>
<dbReference type="InterPro" id="IPR000089">
    <property type="entry name" value="Biotin_lipoyl"/>
</dbReference>
<evidence type="ECO:0000256" key="6">
    <source>
        <dbReference type="ARBA" id="ARBA00022532"/>
    </source>
</evidence>
<dbReference type="GO" id="GO:0006099">
    <property type="term" value="P:tricarboxylic acid cycle"/>
    <property type="evidence" value="ECO:0007669"/>
    <property type="project" value="UniProtKB-UniRule"/>
</dbReference>
<gene>
    <name evidence="15" type="primary">sucB</name>
    <name evidence="15" type="ORF">OFBG_00454</name>
</gene>
<evidence type="ECO:0000256" key="1">
    <source>
        <dbReference type="ARBA" id="ARBA00004052"/>
    </source>
</evidence>
<proteinExistence type="inferred from homology"/>
<dbReference type="SUPFAM" id="SSF47005">
    <property type="entry name" value="Peripheral subunit-binding domain of 2-oxo acid dehydrogenase complex"/>
    <property type="match status" value="1"/>
</dbReference>
<evidence type="ECO:0000256" key="3">
    <source>
        <dbReference type="ARBA" id="ARBA00007317"/>
    </source>
</evidence>
<keyword evidence="7 11" id="KW-0808">Transferase</keyword>
<protein>
    <recommendedName>
        <fullName evidence="5 11">Dihydrolipoyllysine-residue succinyltransferase component of 2-oxoglutarate dehydrogenase complex</fullName>
        <ecNumber evidence="4 11">2.3.1.61</ecNumber>
    </recommendedName>
    <alternativeName>
        <fullName evidence="11">2-oxoglutarate dehydrogenase complex component E2</fullName>
    </alternativeName>
</protein>
<keyword evidence="9 11" id="KW-0012">Acyltransferase</keyword>
<comment type="function">
    <text evidence="1 11">E2 component of the 2-oxoglutarate dehydrogenase (OGDH) complex which catalyzes the second step in the conversion of 2-oxoglutarate to succinyl-CoA and CO(2).</text>
</comment>
<dbReference type="SUPFAM" id="SSF51230">
    <property type="entry name" value="Single hybrid motif"/>
    <property type="match status" value="1"/>
</dbReference>
<dbReference type="GO" id="GO:0005829">
    <property type="term" value="C:cytosol"/>
    <property type="evidence" value="ECO:0007669"/>
    <property type="project" value="TreeGrafter"/>
</dbReference>
<comment type="cofactor">
    <cofactor evidence="11">
        <name>(R)-lipoate</name>
        <dbReference type="ChEBI" id="CHEBI:83088"/>
    </cofactor>
    <text evidence="11">Binds 1 lipoyl cofactor covalently.</text>
</comment>
<dbReference type="Pfam" id="PF00198">
    <property type="entry name" value="2-oxoacid_dh"/>
    <property type="match status" value="1"/>
</dbReference>
<dbReference type="EC" id="2.3.1.61" evidence="4 11"/>
<feature type="compositionally biased region" description="Polar residues" evidence="12">
    <location>
        <begin position="218"/>
        <end position="229"/>
    </location>
</feature>
<name>C3X8A0_OXAFO</name>
<accession>C3X8A0</accession>
<evidence type="ECO:0000256" key="12">
    <source>
        <dbReference type="SAM" id="MobiDB-lite"/>
    </source>
</evidence>
<dbReference type="STRING" id="847.BRW83_1792"/>
<dbReference type="RefSeq" id="WP_005879883.1">
    <property type="nucleotide sequence ID" value="NZ_CP019430.1"/>
</dbReference>
<evidence type="ECO:0000256" key="5">
    <source>
        <dbReference type="ARBA" id="ARBA00019511"/>
    </source>
</evidence>
<dbReference type="Gene3D" id="4.10.320.10">
    <property type="entry name" value="E3-binding domain"/>
    <property type="match status" value="1"/>
</dbReference>
<evidence type="ECO:0000256" key="9">
    <source>
        <dbReference type="ARBA" id="ARBA00023315"/>
    </source>
</evidence>
<dbReference type="CDD" id="cd06849">
    <property type="entry name" value="lipoyl_domain"/>
    <property type="match status" value="1"/>
</dbReference>
<dbReference type="GO" id="GO:0004149">
    <property type="term" value="F:dihydrolipoyllysine-residue succinyltransferase activity"/>
    <property type="evidence" value="ECO:0007669"/>
    <property type="project" value="UniProtKB-UniRule"/>
</dbReference>
<comment type="pathway">
    <text evidence="2 11">Amino-acid degradation; L-lysine degradation via saccharopine pathway; glutaryl-CoA from L-lysine: step 6/6.</text>
</comment>
<keyword evidence="6 11" id="KW-0816">Tricarboxylic acid cycle</keyword>
<dbReference type="InterPro" id="IPR004167">
    <property type="entry name" value="PSBD"/>
</dbReference>
<dbReference type="SUPFAM" id="SSF52777">
    <property type="entry name" value="CoA-dependent acyltransferases"/>
    <property type="match status" value="1"/>
</dbReference>
<evidence type="ECO:0000256" key="7">
    <source>
        <dbReference type="ARBA" id="ARBA00022679"/>
    </source>
</evidence>
<dbReference type="PROSITE" id="PS00189">
    <property type="entry name" value="LIPOYL"/>
    <property type="match status" value="1"/>
</dbReference>
<dbReference type="OrthoDB" id="9805770at2"/>
<dbReference type="InterPro" id="IPR036625">
    <property type="entry name" value="E3-bd_dom_sf"/>
</dbReference>
<feature type="region of interest" description="Disordered" evidence="12">
    <location>
        <begin position="208"/>
        <end position="229"/>
    </location>
</feature>
<evidence type="ECO:0000256" key="10">
    <source>
        <dbReference type="ARBA" id="ARBA00052761"/>
    </source>
</evidence>
<dbReference type="PROSITE" id="PS51826">
    <property type="entry name" value="PSBD"/>
    <property type="match status" value="1"/>
</dbReference>
<dbReference type="NCBIfam" id="TIGR01347">
    <property type="entry name" value="sucB"/>
    <property type="match status" value="1"/>
</dbReference>
<organism evidence="15 16">
    <name type="scientific">Oxalobacter formigenes OXCC13</name>
    <dbReference type="NCBI Taxonomy" id="556269"/>
    <lineage>
        <taxon>Bacteria</taxon>
        <taxon>Pseudomonadati</taxon>
        <taxon>Pseudomonadota</taxon>
        <taxon>Betaproteobacteria</taxon>
        <taxon>Burkholderiales</taxon>
        <taxon>Oxalobacteraceae</taxon>
        <taxon>Oxalobacter</taxon>
    </lineage>
</organism>
<evidence type="ECO:0000256" key="8">
    <source>
        <dbReference type="ARBA" id="ARBA00022823"/>
    </source>
</evidence>
<dbReference type="PROSITE" id="PS50968">
    <property type="entry name" value="BIOTINYL_LIPOYL"/>
    <property type="match status" value="1"/>
</dbReference>
<dbReference type="InterPro" id="IPR006255">
    <property type="entry name" value="SucB"/>
</dbReference>
<dbReference type="PANTHER" id="PTHR43416">
    <property type="entry name" value="DIHYDROLIPOYLLYSINE-RESIDUE SUCCINYLTRANSFERASE COMPONENT OF 2-OXOGLUTARATE DEHYDROGENASE COMPLEX, MITOCHONDRIAL-RELATED"/>
    <property type="match status" value="1"/>
</dbReference>
<keyword evidence="8 11" id="KW-0450">Lipoyl</keyword>
<comment type="catalytic activity">
    <reaction evidence="10 11">
        <text>N(6)-[(R)-dihydrolipoyl]-L-lysyl-[protein] + succinyl-CoA = N(6)-[(R)-S(8)-succinyldihydrolipoyl]-L-lysyl-[protein] + CoA</text>
        <dbReference type="Rhea" id="RHEA:15213"/>
        <dbReference type="Rhea" id="RHEA-COMP:10475"/>
        <dbReference type="Rhea" id="RHEA-COMP:20092"/>
        <dbReference type="ChEBI" id="CHEBI:57287"/>
        <dbReference type="ChEBI" id="CHEBI:57292"/>
        <dbReference type="ChEBI" id="CHEBI:83100"/>
        <dbReference type="ChEBI" id="CHEBI:83120"/>
        <dbReference type="EC" id="2.3.1.61"/>
    </reaction>
</comment>
<evidence type="ECO:0000259" key="13">
    <source>
        <dbReference type="PROSITE" id="PS50968"/>
    </source>
</evidence>
<evidence type="ECO:0000256" key="11">
    <source>
        <dbReference type="RuleBase" id="RU361138"/>
    </source>
</evidence>
<reference evidence="15 16" key="1">
    <citation type="submission" date="2009-02" db="EMBL/GenBank/DDBJ databases">
        <title>The Genome Sequence of Oxalobacter formigenes OXCC13.</title>
        <authorList>
            <consortium name="The Broad Institute Genome Sequencing Platform"/>
            <person name="Ward D."/>
            <person name="Young S.K."/>
            <person name="Kodira C.D."/>
            <person name="Zeng Q."/>
            <person name="Koehrsen M."/>
            <person name="Alvarado L."/>
            <person name="Berlin A."/>
            <person name="Borenstein D."/>
            <person name="Chen Z."/>
            <person name="Engels R."/>
            <person name="Freedman E."/>
            <person name="Gellesch M."/>
            <person name="Goldberg J."/>
            <person name="Griggs A."/>
            <person name="Gujja S."/>
            <person name="Heiman D."/>
            <person name="Hepburn T."/>
            <person name="Howarth C."/>
            <person name="Jen D."/>
            <person name="Larson L."/>
            <person name="Lewis B."/>
            <person name="Mehta T."/>
            <person name="Park D."/>
            <person name="Pearson M."/>
            <person name="Roberts A."/>
            <person name="Saif S."/>
            <person name="Shea T."/>
            <person name="Shenoy N."/>
            <person name="Sisk P."/>
            <person name="Stolte C."/>
            <person name="Sykes S."/>
            <person name="Walk T."/>
            <person name="White J."/>
            <person name="Yandava C."/>
            <person name="Allison M.J."/>
            <person name="Lander E."/>
            <person name="Nusbaum C."/>
            <person name="Galagan J."/>
            <person name="Birren B."/>
        </authorList>
    </citation>
    <scope>NUCLEOTIDE SEQUENCE [LARGE SCALE GENOMIC DNA]</scope>
    <source>
        <strain evidence="15 16">OXCC13</strain>
    </source>
</reference>
<dbReference type="Gene3D" id="2.40.50.100">
    <property type="match status" value="1"/>
</dbReference>
<dbReference type="InterPro" id="IPR011053">
    <property type="entry name" value="Single_hybrid_motif"/>
</dbReference>